<dbReference type="GO" id="GO:0047734">
    <property type="term" value="F:CDP-glycerol diphosphatase activity"/>
    <property type="evidence" value="ECO:0007669"/>
    <property type="project" value="TreeGrafter"/>
</dbReference>
<feature type="region of interest" description="Disordered" evidence="1">
    <location>
        <begin position="327"/>
        <end position="348"/>
    </location>
</feature>
<dbReference type="GO" id="GO:0008663">
    <property type="term" value="F:2',3'-cyclic-nucleotide 2'-phosphodiesterase activity"/>
    <property type="evidence" value="ECO:0007669"/>
    <property type="project" value="TreeGrafter"/>
</dbReference>
<dbReference type="EMBL" id="LSRX01000220">
    <property type="protein sequence ID" value="OLQ04028.1"/>
    <property type="molecule type" value="Genomic_DNA"/>
</dbReference>
<dbReference type="PANTHER" id="PTHR16509:SF1">
    <property type="entry name" value="MANGANESE-DEPENDENT ADP-RIBOSE_CDP-ALCOHOL DIPHOSPHATASE"/>
    <property type="match status" value="1"/>
</dbReference>
<dbReference type="Proteomes" id="UP000186817">
    <property type="component" value="Unassembled WGS sequence"/>
</dbReference>
<organism evidence="3 4">
    <name type="scientific">Symbiodinium microadriaticum</name>
    <name type="common">Dinoflagellate</name>
    <name type="synonym">Zooxanthella microadriatica</name>
    <dbReference type="NCBI Taxonomy" id="2951"/>
    <lineage>
        <taxon>Eukaryota</taxon>
        <taxon>Sar</taxon>
        <taxon>Alveolata</taxon>
        <taxon>Dinophyceae</taxon>
        <taxon>Suessiales</taxon>
        <taxon>Symbiodiniaceae</taxon>
        <taxon>Symbiodinium</taxon>
    </lineage>
</organism>
<feature type="region of interest" description="Disordered" evidence="1">
    <location>
        <begin position="403"/>
        <end position="428"/>
    </location>
</feature>
<evidence type="ECO:0000313" key="3">
    <source>
        <dbReference type="EMBL" id="OLQ04028.1"/>
    </source>
</evidence>
<proteinExistence type="predicted"/>
<dbReference type="SUPFAM" id="SSF56300">
    <property type="entry name" value="Metallo-dependent phosphatases"/>
    <property type="match status" value="1"/>
</dbReference>
<comment type="caution">
    <text evidence="3">The sequence shown here is derived from an EMBL/GenBank/DDBJ whole genome shotgun (WGS) entry which is preliminary data.</text>
</comment>
<evidence type="ECO:0000313" key="4">
    <source>
        <dbReference type="Proteomes" id="UP000186817"/>
    </source>
</evidence>
<accession>A0A1Q9E9E6</accession>
<feature type="compositionally biased region" description="Basic and acidic residues" evidence="1">
    <location>
        <begin position="410"/>
        <end position="426"/>
    </location>
</feature>
<dbReference type="GO" id="GO:0030145">
    <property type="term" value="F:manganese ion binding"/>
    <property type="evidence" value="ECO:0007669"/>
    <property type="project" value="TreeGrafter"/>
</dbReference>
<name>A0A1Q9E9E6_SYMMI</name>
<dbReference type="InterPro" id="IPR004843">
    <property type="entry name" value="Calcineurin-like_PHP"/>
</dbReference>
<evidence type="ECO:0000259" key="2">
    <source>
        <dbReference type="Pfam" id="PF00149"/>
    </source>
</evidence>
<dbReference type="OrthoDB" id="9675250at2759"/>
<dbReference type="PANTHER" id="PTHR16509">
    <property type="match status" value="1"/>
</dbReference>
<dbReference type="GO" id="GO:0047631">
    <property type="term" value="F:ADP-ribose diphosphatase activity"/>
    <property type="evidence" value="ECO:0007669"/>
    <property type="project" value="TreeGrafter"/>
</dbReference>
<feature type="domain" description="Calcineurin-like phosphoesterase" evidence="2">
    <location>
        <begin position="6"/>
        <end position="259"/>
    </location>
</feature>
<dbReference type="Pfam" id="PF00149">
    <property type="entry name" value="Metallophos"/>
    <property type="match status" value="1"/>
</dbReference>
<dbReference type="InterPro" id="IPR029052">
    <property type="entry name" value="Metallo-depent_PP-like"/>
</dbReference>
<sequence>MQAPFRLGLIADIQYADCEDGTDFSGCEQRHFRNSLNIARNAVECWNAVGVDAVVQLGDVIDGCNAKMNASETALAAVLNVLSRSPAQRFDLIGNHELYNVKRDSMTASGLRCFGPDGLTYYSVHLGDRWEAIFLDPYEISLIGLSQDDSGFLEAQEMMRQHNPNVLTGAKDWFKGLPTSKHRFVPYNGGISPQQLSWLKTALENAEAQARKALIFLHVPLFEAATKAKTVVWNSEEVLQVLHSHSDTVVAVFAGHDHNGGYGVDAAGIHHITMNSPLTAEPGSDCYAVLECHSDGWAHFLPHGRACVESNTDGAGQAYPQLILAKGSKNLPGDSDERSPGADSQASLQGFKTSRCNLAQSGIDPHIIGSENSDQSLRPAAAATWAMAVMVKTRSAEPVAGISRGSMWTREGHPGDLLPDSDKTQMKSDPVSFEPLAVEPSSDESGGHGSTHPILWASNVVRRVCRSIIQAEAYTLQAGVEDGGIMRASITDIFGCLDMTRWEGKSLEQTLSNPKCNKHSDKRLIIEIAPLRQELWRKAGEKAGDRFYDDYKPADDQMTDIVRWIDTDVMIADPLMTKVMEPTKLVEALKLPHSTWSRRSKVS</sequence>
<keyword evidence="4" id="KW-1185">Reference proteome</keyword>
<protein>
    <submittedName>
        <fullName evidence="3">Manganese-dependent ADP-ribose/CDP-alcohol diphosphatase</fullName>
    </submittedName>
</protein>
<evidence type="ECO:0000256" key="1">
    <source>
        <dbReference type="SAM" id="MobiDB-lite"/>
    </source>
</evidence>
<reference evidence="3 4" key="1">
    <citation type="submission" date="2016-02" db="EMBL/GenBank/DDBJ databases">
        <title>Genome analysis of coral dinoflagellate symbionts highlights evolutionary adaptations to a symbiotic lifestyle.</title>
        <authorList>
            <person name="Aranda M."/>
            <person name="Li Y."/>
            <person name="Liew Y.J."/>
            <person name="Baumgarten S."/>
            <person name="Simakov O."/>
            <person name="Wilson M."/>
            <person name="Piel J."/>
            <person name="Ashoor H."/>
            <person name="Bougouffa S."/>
            <person name="Bajic V.B."/>
            <person name="Ryu T."/>
            <person name="Ravasi T."/>
            <person name="Bayer T."/>
            <person name="Micklem G."/>
            <person name="Kim H."/>
            <person name="Bhak J."/>
            <person name="Lajeunesse T.C."/>
            <person name="Voolstra C.R."/>
        </authorList>
    </citation>
    <scope>NUCLEOTIDE SEQUENCE [LARGE SCALE GENOMIC DNA]</scope>
    <source>
        <strain evidence="3 4">CCMP2467</strain>
    </source>
</reference>
<dbReference type="AlphaFoldDB" id="A0A1Q9E9E6"/>
<dbReference type="Gene3D" id="3.60.21.10">
    <property type="match status" value="1"/>
</dbReference>
<gene>
    <name evidence="3" type="primary">ADPRM</name>
    <name evidence="3" type="ORF">AK812_SmicGene12942</name>
</gene>